<accession>A0ABW2LAT3</accession>
<reference evidence="2" key="1">
    <citation type="journal article" date="2019" name="Int. J. Syst. Evol. Microbiol.">
        <title>The Global Catalogue of Microorganisms (GCM) 10K type strain sequencing project: providing services to taxonomists for standard genome sequencing and annotation.</title>
        <authorList>
            <consortium name="The Broad Institute Genomics Platform"/>
            <consortium name="The Broad Institute Genome Sequencing Center for Infectious Disease"/>
            <person name="Wu L."/>
            <person name="Ma J."/>
        </authorList>
    </citation>
    <scope>NUCLEOTIDE SEQUENCE [LARGE SCALE GENOMIC DNA]</scope>
    <source>
        <strain evidence="2">CGMCC 4.1467</strain>
    </source>
</reference>
<evidence type="ECO:0000313" key="1">
    <source>
        <dbReference type="EMBL" id="MFC7339537.1"/>
    </source>
</evidence>
<proteinExistence type="predicted"/>
<organism evidence="1 2">
    <name type="scientific">Haloferula chungangensis</name>
    <dbReference type="NCBI Taxonomy" id="1048331"/>
    <lineage>
        <taxon>Bacteria</taxon>
        <taxon>Pseudomonadati</taxon>
        <taxon>Verrucomicrobiota</taxon>
        <taxon>Verrucomicrobiia</taxon>
        <taxon>Verrucomicrobiales</taxon>
        <taxon>Verrucomicrobiaceae</taxon>
        <taxon>Haloferula</taxon>
    </lineage>
</organism>
<protein>
    <submittedName>
        <fullName evidence="1">Uncharacterized protein</fullName>
    </submittedName>
</protein>
<dbReference type="EMBL" id="JBHTBS010000019">
    <property type="protein sequence ID" value="MFC7339537.1"/>
    <property type="molecule type" value="Genomic_DNA"/>
</dbReference>
<comment type="caution">
    <text evidence="1">The sequence shown here is derived from an EMBL/GenBank/DDBJ whole genome shotgun (WGS) entry which is preliminary data.</text>
</comment>
<keyword evidence="2" id="KW-1185">Reference proteome</keyword>
<name>A0ABW2LAT3_9BACT</name>
<gene>
    <name evidence="1" type="ORF">ACFQY0_20265</name>
</gene>
<dbReference type="Proteomes" id="UP001596472">
    <property type="component" value="Unassembled WGS sequence"/>
</dbReference>
<sequence>MTDLLAFFRNGGLSLDSPNQKEVTTLLQGAFWKYLGTARDAISEILKPLPADAEESG</sequence>
<dbReference type="RefSeq" id="WP_379716540.1">
    <property type="nucleotide sequence ID" value="NZ_JBHTBS010000019.1"/>
</dbReference>
<evidence type="ECO:0000313" key="2">
    <source>
        <dbReference type="Proteomes" id="UP001596472"/>
    </source>
</evidence>